<proteinExistence type="inferred from homology"/>
<dbReference type="InterPro" id="IPR004404">
    <property type="entry name" value="DihydroxyA_deHydtase"/>
</dbReference>
<comment type="catalytic activity">
    <reaction evidence="11">
        <text>(2R)-2,3-dihydroxy-3-methylbutanoate = 3-methyl-2-oxobutanoate + H2O</text>
        <dbReference type="Rhea" id="RHEA:24809"/>
        <dbReference type="ChEBI" id="CHEBI:11851"/>
        <dbReference type="ChEBI" id="CHEBI:15377"/>
        <dbReference type="ChEBI" id="CHEBI:49072"/>
        <dbReference type="EC" id="4.2.1.9"/>
    </reaction>
    <physiologicalReaction direction="left-to-right" evidence="11">
        <dbReference type="Rhea" id="RHEA:24810"/>
    </physiologicalReaction>
</comment>
<comment type="subunit">
    <text evidence="15">Homodimer.</text>
</comment>
<dbReference type="GO" id="GO:0009097">
    <property type="term" value="P:isoleucine biosynthetic process"/>
    <property type="evidence" value="ECO:0007669"/>
    <property type="project" value="UniProtKB-UniRule"/>
</dbReference>
<comment type="caution">
    <text evidence="18">The sequence shown here is derived from an EMBL/GenBank/DDBJ whole genome shotgun (WGS) entry which is preliminary data.</text>
</comment>
<dbReference type="InterPro" id="IPR037237">
    <property type="entry name" value="IlvD/EDD_N"/>
</dbReference>
<dbReference type="GO" id="GO:0004160">
    <property type="term" value="F:dihydroxy-acid dehydratase activity"/>
    <property type="evidence" value="ECO:0007669"/>
    <property type="project" value="UniProtKB-UniRule"/>
</dbReference>
<dbReference type="NCBIfam" id="TIGR00110">
    <property type="entry name" value="ilvD"/>
    <property type="match status" value="1"/>
</dbReference>
<keyword evidence="7 15" id="KW-0408">Iron</keyword>
<evidence type="ECO:0000313" key="18">
    <source>
        <dbReference type="EMBL" id="RZD16961.1"/>
    </source>
</evidence>
<evidence type="ECO:0000256" key="3">
    <source>
        <dbReference type="ARBA" id="ARBA00022605"/>
    </source>
</evidence>
<accession>A0A519BI58</accession>
<evidence type="ECO:0000256" key="4">
    <source>
        <dbReference type="ARBA" id="ARBA00022714"/>
    </source>
</evidence>
<reference evidence="18 19" key="1">
    <citation type="journal article" date="2019" name="ISME J.">
        <title>Insights into ecological role of a new deltaproteobacterial order Candidatus Acidulodesulfobacterales by metagenomics and metatranscriptomics.</title>
        <authorList>
            <person name="Tan S."/>
            <person name="Liu J."/>
            <person name="Fang Y."/>
            <person name="Hedlund B.P."/>
            <person name="Lian Z.H."/>
            <person name="Huang L.Y."/>
            <person name="Li J.T."/>
            <person name="Huang L.N."/>
            <person name="Li W.J."/>
            <person name="Jiang H.C."/>
            <person name="Dong H.L."/>
            <person name="Shu W.S."/>
        </authorList>
    </citation>
    <scope>NUCLEOTIDE SEQUENCE [LARGE SCALE GENOMIC DNA]</scope>
    <source>
        <strain evidence="18">AP2</strain>
    </source>
</reference>
<dbReference type="InterPro" id="IPR042096">
    <property type="entry name" value="Dihydro-acid_dehy_C"/>
</dbReference>
<dbReference type="UniPathway" id="UPA00047">
    <property type="reaction ID" value="UER00057"/>
</dbReference>
<dbReference type="EC" id="4.2.1.9" evidence="14 15"/>
<name>A0A519BI58_ACIG2</name>
<dbReference type="UniPathway" id="UPA00049">
    <property type="reaction ID" value="UER00061"/>
</dbReference>
<sequence length="555" mass="59809">MKSDNIKKGVDKTPHRALLYATGITNQEMRKPFIGIASSFTDLIPGHVGMRDLERAAENGVYSNGGHPFIFGIPGICDGIAMGHKGMHYSLPSRELIADMVETIAEAHSLDGLILLTNCDKITPGMLMAALRLNIPAIVVTAGPMLSGHYHGKRLSFVRDTFEAVAKYKVSEISENELMDLEMCACPGQGSCQGLYTANTMACLTEVMGMSLPGAGTALAGSAIKKRMAFESGIRIVDLVKENILPRNIVTMDALHNAIMVDVALGGSSNSVLHLLAIANEAGIKLDLKLFDEISRKTPQLSSLRPAGEYFLEDLDFAGGIPALLYELRSLVKDSTNVSGLSVKEIIDGVRYVNNEIIRKIDNPYRTEGGIAVLYGNLAPKGAIIKSSGVGPSMMKFTGNARVFESEEDSMKSISSGEIKPGDIVVIRYEGPKGGPGMREMLAPTSQIVGMGLGDKVALITDGRFSGGTRGPCIGHISPEAQEGGPIALVNEGDRIEIDINERKLNVLLSDNELSLRKLNWKKKEKKIDYGYLARYSDIVSSADEGAIVNRKVRK</sequence>
<feature type="active site" description="Proton acceptor" evidence="15">
    <location>
        <position position="466"/>
    </location>
</feature>
<evidence type="ECO:0000256" key="11">
    <source>
        <dbReference type="ARBA" id="ARBA00029304"/>
    </source>
</evidence>
<dbReference type="GO" id="GO:0051537">
    <property type="term" value="F:2 iron, 2 sulfur cluster binding"/>
    <property type="evidence" value="ECO:0007669"/>
    <property type="project" value="UniProtKB-UniRule"/>
</dbReference>
<dbReference type="Proteomes" id="UP000316562">
    <property type="component" value="Unassembled WGS sequence"/>
</dbReference>
<evidence type="ECO:0000256" key="9">
    <source>
        <dbReference type="ARBA" id="ARBA00023239"/>
    </source>
</evidence>
<dbReference type="Gene3D" id="3.50.30.80">
    <property type="entry name" value="IlvD/EDD C-terminal domain-like"/>
    <property type="match status" value="1"/>
</dbReference>
<keyword evidence="9 15" id="KW-0456">Lyase</keyword>
<feature type="binding site" evidence="15">
    <location>
        <position position="78"/>
    </location>
    <ligand>
        <name>Mg(2+)</name>
        <dbReference type="ChEBI" id="CHEBI:18420"/>
    </ligand>
</feature>
<dbReference type="NCBIfam" id="NF002068">
    <property type="entry name" value="PRK00911.1"/>
    <property type="match status" value="1"/>
</dbReference>
<dbReference type="PANTHER" id="PTHR43661:SF3">
    <property type="entry name" value="D-XYLONATE DEHYDRATASE YAGF-RELATED"/>
    <property type="match status" value="1"/>
</dbReference>
<dbReference type="GO" id="GO:0009099">
    <property type="term" value="P:L-valine biosynthetic process"/>
    <property type="evidence" value="ECO:0007669"/>
    <property type="project" value="UniProtKB-UniRule"/>
</dbReference>
<feature type="binding site" description="via carbamate group" evidence="15">
    <location>
        <position position="121"/>
    </location>
    <ligand>
        <name>Mg(2+)</name>
        <dbReference type="ChEBI" id="CHEBI:18420"/>
    </ligand>
</feature>
<feature type="modified residue" description="N6-carboxylysine" evidence="15">
    <location>
        <position position="121"/>
    </location>
</feature>
<evidence type="ECO:0000256" key="13">
    <source>
        <dbReference type="ARBA" id="ARBA00029437"/>
    </source>
</evidence>
<evidence type="ECO:0000256" key="7">
    <source>
        <dbReference type="ARBA" id="ARBA00023004"/>
    </source>
</evidence>
<comment type="catalytic activity">
    <reaction evidence="15">
        <text>(2R,3R)-2,3-dihydroxy-3-methylpentanoate = (S)-3-methyl-2-oxopentanoate + H2O</text>
        <dbReference type="Rhea" id="RHEA:27694"/>
        <dbReference type="ChEBI" id="CHEBI:15377"/>
        <dbReference type="ChEBI" id="CHEBI:35146"/>
        <dbReference type="ChEBI" id="CHEBI:49258"/>
        <dbReference type="EC" id="4.2.1.9"/>
    </reaction>
</comment>
<dbReference type="SUPFAM" id="SSF143975">
    <property type="entry name" value="IlvD/EDD N-terminal domain-like"/>
    <property type="match status" value="1"/>
</dbReference>
<comment type="pathway">
    <text evidence="13 15">Amino-acid biosynthesis; L-isoleucine biosynthesis; L-isoleucine from 2-oxobutanoate: step 3/4.</text>
</comment>
<evidence type="ECO:0000256" key="2">
    <source>
        <dbReference type="ARBA" id="ARBA00006486"/>
    </source>
</evidence>
<comment type="cofactor">
    <cofactor evidence="15">
        <name>[2Fe-2S] cluster</name>
        <dbReference type="ChEBI" id="CHEBI:190135"/>
    </cofactor>
    <text evidence="15">Binds 1 [2Fe-2S] cluster per subunit. This cluster acts as a Lewis acid cofactor.</text>
</comment>
<evidence type="ECO:0000313" key="19">
    <source>
        <dbReference type="Proteomes" id="UP000316562"/>
    </source>
</evidence>
<dbReference type="Pfam" id="PF24877">
    <property type="entry name" value="ILV_EDD_C"/>
    <property type="match status" value="1"/>
</dbReference>
<dbReference type="InterPro" id="IPR000581">
    <property type="entry name" value="ILV_EDD_N"/>
</dbReference>
<keyword evidence="3 15" id="KW-0028">Amino-acid biosynthesis</keyword>
<dbReference type="FunFam" id="3.50.30.80:FF:000001">
    <property type="entry name" value="Dihydroxy-acid dehydratase"/>
    <property type="match status" value="1"/>
</dbReference>
<dbReference type="PANTHER" id="PTHR43661">
    <property type="entry name" value="D-XYLONATE DEHYDRATASE"/>
    <property type="match status" value="1"/>
</dbReference>
<dbReference type="SUPFAM" id="SSF52016">
    <property type="entry name" value="LeuD/IlvD-like"/>
    <property type="match status" value="1"/>
</dbReference>
<feature type="domain" description="Dihydroxy-acid/6-phosphogluconate dehydratase N-terminal" evidence="16">
    <location>
        <begin position="31"/>
        <end position="345"/>
    </location>
</feature>
<comment type="caution">
    <text evidence="15">Lacks conserved residue(s) required for the propagation of feature annotation.</text>
</comment>
<keyword evidence="6 15" id="KW-0460">Magnesium</keyword>
<dbReference type="AlphaFoldDB" id="A0A519BI58"/>
<evidence type="ECO:0000256" key="15">
    <source>
        <dbReference type="HAMAP-Rule" id="MF_00012"/>
    </source>
</evidence>
<evidence type="ECO:0000256" key="10">
    <source>
        <dbReference type="ARBA" id="ARBA00023304"/>
    </source>
</evidence>
<evidence type="ECO:0000256" key="5">
    <source>
        <dbReference type="ARBA" id="ARBA00022723"/>
    </source>
</evidence>
<dbReference type="EMBL" id="SGBC01000001">
    <property type="protein sequence ID" value="RZD16961.1"/>
    <property type="molecule type" value="Genomic_DNA"/>
</dbReference>
<dbReference type="GO" id="GO:0005829">
    <property type="term" value="C:cytosol"/>
    <property type="evidence" value="ECO:0007669"/>
    <property type="project" value="TreeGrafter"/>
</dbReference>
<dbReference type="HAMAP" id="MF_00012">
    <property type="entry name" value="IlvD"/>
    <property type="match status" value="1"/>
</dbReference>
<keyword evidence="8 15" id="KW-0411">Iron-sulfur</keyword>
<comment type="function">
    <text evidence="15">Functions in the biosynthesis of branched-chain amino acids. Catalyzes the dehydration of (2R,3R)-2,3-dihydroxy-3-methylpentanoate (2,3-dihydroxy-3-methylvalerate) into 2-oxo-3-methylpentanoate (2-oxo-3-methylvalerate) and of (2R)-2,3-dihydroxy-3-methylbutanoate (2,3-dihydroxyisovalerate) into 2-oxo-3-methylbutanoate (2-oxoisovalerate), the penultimate precursor to L-isoleucine and L-valine, respectively.</text>
</comment>
<evidence type="ECO:0000259" key="16">
    <source>
        <dbReference type="Pfam" id="PF00920"/>
    </source>
</evidence>
<comment type="pathway">
    <text evidence="12 15">Amino-acid biosynthesis; L-valine biosynthesis; L-valine from pyruvate: step 3/4.</text>
</comment>
<dbReference type="PROSITE" id="PS00887">
    <property type="entry name" value="ILVD_EDD_2"/>
    <property type="match status" value="1"/>
</dbReference>
<evidence type="ECO:0000256" key="12">
    <source>
        <dbReference type="ARBA" id="ARBA00029436"/>
    </source>
</evidence>
<evidence type="ECO:0000256" key="6">
    <source>
        <dbReference type="ARBA" id="ARBA00022842"/>
    </source>
</evidence>
<evidence type="ECO:0000256" key="1">
    <source>
        <dbReference type="ARBA" id="ARBA00001946"/>
    </source>
</evidence>
<dbReference type="Pfam" id="PF00920">
    <property type="entry name" value="ILVD_EDD_N"/>
    <property type="match status" value="1"/>
</dbReference>
<keyword evidence="4 15" id="KW-0001">2Fe-2S</keyword>
<protein>
    <recommendedName>
        <fullName evidence="14 15">Dihydroxy-acid dehydratase</fullName>
        <shortName evidence="15">DAD</shortName>
        <ecNumber evidence="14 15">4.2.1.9</ecNumber>
    </recommendedName>
</protein>
<gene>
    <name evidence="15 18" type="primary">ilvD</name>
    <name evidence="18" type="ORF">EVJ46_01620</name>
</gene>
<evidence type="ECO:0000259" key="17">
    <source>
        <dbReference type="Pfam" id="PF24877"/>
    </source>
</evidence>
<feature type="binding site" evidence="15">
    <location>
        <position position="440"/>
    </location>
    <ligand>
        <name>Mg(2+)</name>
        <dbReference type="ChEBI" id="CHEBI:18420"/>
    </ligand>
</feature>
<dbReference type="GO" id="GO:0000287">
    <property type="term" value="F:magnesium ion binding"/>
    <property type="evidence" value="ECO:0007669"/>
    <property type="project" value="UniProtKB-UniRule"/>
</dbReference>
<feature type="domain" description="Dihydroxy-acid/6-phosphogluconate dehydratase C-terminal" evidence="17">
    <location>
        <begin position="356"/>
        <end position="547"/>
    </location>
</feature>
<comment type="cofactor">
    <cofactor evidence="1 15">
        <name>Mg(2+)</name>
        <dbReference type="ChEBI" id="CHEBI:18420"/>
    </cofactor>
</comment>
<feature type="binding site" evidence="15">
    <location>
        <position position="120"/>
    </location>
    <ligand>
        <name>Mg(2+)</name>
        <dbReference type="ChEBI" id="CHEBI:18420"/>
    </ligand>
</feature>
<evidence type="ECO:0000256" key="14">
    <source>
        <dbReference type="ARBA" id="ARBA00029490"/>
    </source>
</evidence>
<keyword evidence="5 15" id="KW-0479">Metal-binding</keyword>
<organism evidence="18 19">
    <name type="scientific">Acididesulfobacter guangdongensis</name>
    <dbReference type="NCBI Taxonomy" id="2597225"/>
    <lineage>
        <taxon>Bacteria</taxon>
        <taxon>Deltaproteobacteria</taxon>
        <taxon>Candidatus Acidulodesulfobacterales</taxon>
        <taxon>Candidatus Acididesulfobacter</taxon>
    </lineage>
</organism>
<dbReference type="InterPro" id="IPR056740">
    <property type="entry name" value="ILV_EDD_C"/>
</dbReference>
<dbReference type="InterPro" id="IPR020558">
    <property type="entry name" value="DiOHA_6PGluconate_deHydtase_CS"/>
</dbReference>
<comment type="similarity">
    <text evidence="2 15">Belongs to the IlvD/Edd family.</text>
</comment>
<evidence type="ECO:0000256" key="8">
    <source>
        <dbReference type="ARBA" id="ARBA00023014"/>
    </source>
</evidence>
<keyword evidence="10 15" id="KW-0100">Branched-chain amino acid biosynthesis</keyword>
<dbReference type="PROSITE" id="PS00886">
    <property type="entry name" value="ILVD_EDD_1"/>
    <property type="match status" value="1"/>
</dbReference>